<sequence>MATTKKPGISGLFYFFLKRPFAVRAGVRRFFVLCFLVVRLRAVMVSLSCC</sequence>
<dbReference type="EMBL" id="BK032494">
    <property type="protein sequence ID" value="DAD55498.1"/>
    <property type="molecule type" value="Genomic_DNA"/>
</dbReference>
<reference evidence="1" key="1">
    <citation type="journal article" date="2021" name="Proc. Natl. Acad. Sci. U.S.A.">
        <title>A Catalog of Tens of Thousands of Viruses from Human Metagenomes Reveals Hidden Associations with Chronic Diseases.</title>
        <authorList>
            <person name="Tisza M.J."/>
            <person name="Buck C.B."/>
        </authorList>
    </citation>
    <scope>NUCLEOTIDE SEQUENCE</scope>
    <source>
        <strain evidence="1">Ct6nR3</strain>
    </source>
</reference>
<proteinExistence type="predicted"/>
<accession>A0A8D9UHE4</accession>
<evidence type="ECO:0000313" key="1">
    <source>
        <dbReference type="EMBL" id="DAD55498.1"/>
    </source>
</evidence>
<organism evidence="1">
    <name type="scientific">Corticoviridae sp</name>
    <dbReference type="NCBI Taxonomy" id="2832474"/>
    <lineage>
        <taxon>Viruses</taxon>
        <taxon>Varidnaviria</taxon>
        <taxon>Abadenavirae</taxon>
        <taxon>Produgelaviricota</taxon>
        <taxon>Belvinaviricetes</taxon>
        <taxon>Vinavirales</taxon>
        <taxon>Corticoviridae</taxon>
    </lineage>
</organism>
<protein>
    <submittedName>
        <fullName evidence="1">Uncharacterized protein</fullName>
    </submittedName>
</protein>
<name>A0A8D9UHE4_9VIRU</name>